<protein>
    <submittedName>
        <fullName evidence="2">Uncharacterized protein</fullName>
    </submittedName>
</protein>
<dbReference type="Proteomes" id="UP001057375">
    <property type="component" value="Unassembled WGS sequence"/>
</dbReference>
<evidence type="ECO:0000313" key="3">
    <source>
        <dbReference type="Proteomes" id="UP001057375"/>
    </source>
</evidence>
<proteinExistence type="predicted"/>
<organism evidence="2 3">
    <name type="scientific">Aduncisulcus paluster</name>
    <dbReference type="NCBI Taxonomy" id="2918883"/>
    <lineage>
        <taxon>Eukaryota</taxon>
        <taxon>Metamonada</taxon>
        <taxon>Carpediemonas-like organisms</taxon>
        <taxon>Aduncisulcus</taxon>
    </lineage>
</organism>
<dbReference type="InterPro" id="IPR052815">
    <property type="entry name" value="PDCD2-like_regulator"/>
</dbReference>
<evidence type="ECO:0000313" key="2">
    <source>
        <dbReference type="EMBL" id="GKT31916.1"/>
    </source>
</evidence>
<gene>
    <name evidence="2" type="ORF">ADUPG1_006232</name>
</gene>
<name>A0ABQ5KHD2_9EUKA</name>
<dbReference type="PANTHER" id="PTHR46421:SF1">
    <property type="entry name" value="PROGRAMMED CELL DEATH PROTEIN 2-LIKE"/>
    <property type="match status" value="1"/>
</dbReference>
<feature type="region of interest" description="Disordered" evidence="1">
    <location>
        <begin position="88"/>
        <end position="126"/>
    </location>
</feature>
<sequence>NYGGKPLLGFNPSLWRDEVGERGPGCSCSNCSAKRVYEFQILPTFLSLLDVDKHREIELKVEKSRESLCKQEDKVVVEEEKVIEDRGADGEWKLTGGKGERSKGAKKEKDSEEKEETLSSVTDPSHSKDPLLLFDSDAMEFHSVLIRTCEDVCVHEEEKSVKYGAYEEFAICVKENLLKKDEKIEKHANGCAYVPVHNDNDSRVDSSVSLTIIRKSAQNNVKRPYEDLPDVIDQLEPYLKPSAARSSIGGSVDHIEGFGITTDELV</sequence>
<dbReference type="PANTHER" id="PTHR46421">
    <property type="entry name" value="PROGRAMMED CELL DEATH PROTEIN 2-LIKE"/>
    <property type="match status" value="1"/>
</dbReference>
<feature type="non-terminal residue" evidence="2">
    <location>
        <position position="1"/>
    </location>
</feature>
<accession>A0ABQ5KHD2</accession>
<dbReference type="EMBL" id="BQXS01009779">
    <property type="protein sequence ID" value="GKT31916.1"/>
    <property type="molecule type" value="Genomic_DNA"/>
</dbReference>
<feature type="compositionally biased region" description="Basic and acidic residues" evidence="1">
    <location>
        <begin position="88"/>
        <end position="112"/>
    </location>
</feature>
<evidence type="ECO:0000256" key="1">
    <source>
        <dbReference type="SAM" id="MobiDB-lite"/>
    </source>
</evidence>
<comment type="caution">
    <text evidence="2">The sequence shown here is derived from an EMBL/GenBank/DDBJ whole genome shotgun (WGS) entry which is preliminary data.</text>
</comment>
<keyword evidence="3" id="KW-1185">Reference proteome</keyword>
<reference evidence="2" key="1">
    <citation type="submission" date="2022-03" db="EMBL/GenBank/DDBJ databases">
        <title>Draft genome sequence of Aduncisulcus paluster, a free-living microaerophilic Fornicata.</title>
        <authorList>
            <person name="Yuyama I."/>
            <person name="Kume K."/>
            <person name="Tamura T."/>
            <person name="Inagaki Y."/>
            <person name="Hashimoto T."/>
        </authorList>
    </citation>
    <scope>NUCLEOTIDE SEQUENCE</scope>
    <source>
        <strain evidence="2">NY0171</strain>
    </source>
</reference>